<dbReference type="PANTHER" id="PTHR13693">
    <property type="entry name" value="CLASS II AMINOTRANSFERASE/8-AMINO-7-OXONONANOATE SYNTHASE"/>
    <property type="match status" value="1"/>
</dbReference>
<dbReference type="KEGG" id="kcm:ABWK59_34515"/>
<gene>
    <name evidence="8" type="ORF">ABWK59_34515</name>
</gene>
<dbReference type="InterPro" id="IPR050087">
    <property type="entry name" value="AON_synthase_class-II"/>
</dbReference>
<dbReference type="GO" id="GO:0008483">
    <property type="term" value="F:transaminase activity"/>
    <property type="evidence" value="ECO:0007669"/>
    <property type="project" value="UniProtKB-KW"/>
</dbReference>
<evidence type="ECO:0000313" key="8">
    <source>
        <dbReference type="EMBL" id="XCM83682.1"/>
    </source>
</evidence>
<evidence type="ECO:0000256" key="6">
    <source>
        <dbReference type="ARBA" id="ARBA00047715"/>
    </source>
</evidence>
<evidence type="ECO:0000256" key="4">
    <source>
        <dbReference type="ARBA" id="ARBA00022679"/>
    </source>
</evidence>
<dbReference type="GO" id="GO:0008710">
    <property type="term" value="F:8-amino-7-oxononanoate synthase activity"/>
    <property type="evidence" value="ECO:0007669"/>
    <property type="project" value="UniProtKB-EC"/>
</dbReference>
<dbReference type="Pfam" id="PF00155">
    <property type="entry name" value="Aminotran_1_2"/>
    <property type="match status" value="1"/>
</dbReference>
<dbReference type="InterPro" id="IPR015422">
    <property type="entry name" value="PyrdxlP-dep_Trfase_small"/>
</dbReference>
<sequence>MTGQGAEDRPGVGRRGIGDAALRVLHEYGLITHSRRAEPRAVLMHALTARAARDTLAPGQLATWASCAATALIDLWPEHDYADPALEEVLRANAGRLHGHLGDGLYAAPDGPRLLTRYARSSAAAGLLRDAVDIWAAHAATTERLLGPDAPETVAALCGRAEALVATGDHAAGLALAKEAADRAARTTGPGSEAHLGARLVAVQAHGAAGWYARAAALAGPLVEDALSRLGPGHRLTVSARLAAADAERLCDRPDAAAGYEQAVLERSEVPGALGADDALRVAGAVLTTLLMRTGDAYAAYTAAERLLERREALHGAGGLAAVRHLRTSELERDRLRENAQLTHRLLKEQGIPFLSDLSHIVSVLVGDEQVCKEISELLLERHAVYVQAISAPSVRVGEEILRAAPGAVHGTDEVRGFVEALDRIWEELALPRSPSPSSPTAR</sequence>
<dbReference type="AlphaFoldDB" id="A0AAU8K6N6"/>
<dbReference type="InterPro" id="IPR015424">
    <property type="entry name" value="PyrdxlP-dep_Trfase"/>
</dbReference>
<evidence type="ECO:0000256" key="2">
    <source>
        <dbReference type="ARBA" id="ARBA00008392"/>
    </source>
</evidence>
<dbReference type="PANTHER" id="PTHR13693:SF102">
    <property type="entry name" value="2-AMINO-3-KETOBUTYRATE COENZYME A LIGASE, MITOCHONDRIAL"/>
    <property type="match status" value="1"/>
</dbReference>
<comment type="similarity">
    <text evidence="2">Belongs to the class-II pyridoxal-phosphate-dependent aminotransferase family.</text>
</comment>
<keyword evidence="4" id="KW-0808">Transferase</keyword>
<dbReference type="SUPFAM" id="SSF53383">
    <property type="entry name" value="PLP-dependent transferases"/>
    <property type="match status" value="1"/>
</dbReference>
<evidence type="ECO:0000256" key="3">
    <source>
        <dbReference type="ARBA" id="ARBA00013187"/>
    </source>
</evidence>
<proteinExistence type="inferred from homology"/>
<comment type="catalytic activity">
    <reaction evidence="6">
        <text>6-carboxyhexanoyl-[ACP] + L-alanine + H(+) = (8S)-8-amino-7-oxononanoate + holo-[ACP] + CO2</text>
        <dbReference type="Rhea" id="RHEA:42288"/>
        <dbReference type="Rhea" id="RHEA-COMP:9685"/>
        <dbReference type="Rhea" id="RHEA-COMP:9955"/>
        <dbReference type="ChEBI" id="CHEBI:15378"/>
        <dbReference type="ChEBI" id="CHEBI:16526"/>
        <dbReference type="ChEBI" id="CHEBI:57972"/>
        <dbReference type="ChEBI" id="CHEBI:64479"/>
        <dbReference type="ChEBI" id="CHEBI:78846"/>
        <dbReference type="ChEBI" id="CHEBI:149468"/>
        <dbReference type="EC" id="2.3.1.47"/>
    </reaction>
</comment>
<evidence type="ECO:0000256" key="5">
    <source>
        <dbReference type="ARBA" id="ARBA00023315"/>
    </source>
</evidence>
<dbReference type="InterPro" id="IPR004839">
    <property type="entry name" value="Aminotransferase_I/II_large"/>
</dbReference>
<dbReference type="EMBL" id="CP159872">
    <property type="protein sequence ID" value="XCM83682.1"/>
    <property type="molecule type" value="Genomic_DNA"/>
</dbReference>
<evidence type="ECO:0000256" key="1">
    <source>
        <dbReference type="ARBA" id="ARBA00001933"/>
    </source>
</evidence>
<protein>
    <recommendedName>
        <fullName evidence="3">8-amino-7-oxononanoate synthase</fullName>
        <ecNumber evidence="3">2.3.1.47</ecNumber>
    </recommendedName>
</protein>
<keyword evidence="8" id="KW-0032">Aminotransferase</keyword>
<dbReference type="GO" id="GO:0030170">
    <property type="term" value="F:pyridoxal phosphate binding"/>
    <property type="evidence" value="ECO:0007669"/>
    <property type="project" value="InterPro"/>
</dbReference>
<evidence type="ECO:0000259" key="7">
    <source>
        <dbReference type="Pfam" id="PF00155"/>
    </source>
</evidence>
<organism evidence="8">
    <name type="scientific">Kitasatospora camelliae</name>
    <dbReference type="NCBI Taxonomy" id="3156397"/>
    <lineage>
        <taxon>Bacteria</taxon>
        <taxon>Bacillati</taxon>
        <taxon>Actinomycetota</taxon>
        <taxon>Actinomycetes</taxon>
        <taxon>Kitasatosporales</taxon>
        <taxon>Streptomycetaceae</taxon>
        <taxon>Kitasatospora</taxon>
    </lineage>
</organism>
<keyword evidence="5" id="KW-0012">Acyltransferase</keyword>
<dbReference type="Gene3D" id="3.90.1150.10">
    <property type="entry name" value="Aspartate Aminotransferase, domain 1"/>
    <property type="match status" value="1"/>
</dbReference>
<reference evidence="8" key="1">
    <citation type="submission" date="2024-06" db="EMBL/GenBank/DDBJ databases">
        <title>The genome sequences of Kitasatospora sp. strain HUAS MG31.</title>
        <authorList>
            <person name="Mo P."/>
        </authorList>
    </citation>
    <scope>NUCLEOTIDE SEQUENCE</scope>
    <source>
        <strain evidence="8">HUAS MG31</strain>
    </source>
</reference>
<comment type="cofactor">
    <cofactor evidence="1">
        <name>pyridoxal 5'-phosphate</name>
        <dbReference type="ChEBI" id="CHEBI:597326"/>
    </cofactor>
</comment>
<name>A0AAU8K6N6_9ACTN</name>
<dbReference type="RefSeq" id="WP_354644619.1">
    <property type="nucleotide sequence ID" value="NZ_CP159872.1"/>
</dbReference>
<dbReference type="EC" id="2.3.1.47" evidence="3"/>
<feature type="domain" description="Aminotransferase class I/classII large" evidence="7">
    <location>
        <begin position="331"/>
        <end position="422"/>
    </location>
</feature>
<accession>A0AAU8K6N6</accession>